<reference evidence="1" key="1">
    <citation type="submission" date="2020-06" db="EMBL/GenBank/DDBJ databases">
        <title>Unique genomic features of the anaerobic methanotrophic archaea.</title>
        <authorList>
            <person name="Chadwick G.L."/>
            <person name="Skennerton C.T."/>
            <person name="Laso-Perez R."/>
            <person name="Leu A.O."/>
            <person name="Speth D.R."/>
            <person name="Yu H."/>
            <person name="Morgan-Lang C."/>
            <person name="Hatzenpichler R."/>
            <person name="Goudeau D."/>
            <person name="Malmstrom R."/>
            <person name="Brazelton W.J."/>
            <person name="Woyke T."/>
            <person name="Hallam S.J."/>
            <person name="Tyson G.W."/>
            <person name="Wegener G."/>
            <person name="Boetius A."/>
            <person name="Orphan V."/>
        </authorList>
    </citation>
    <scope>NUCLEOTIDE SEQUENCE</scope>
</reference>
<dbReference type="AlphaFoldDB" id="A0A7G9YCY7"/>
<protein>
    <submittedName>
        <fullName evidence="1">Uncharacterized protein</fullName>
    </submittedName>
</protein>
<sequence length="284" mass="30769">MQIAFTDDVMQTPYPMPYPEYINVFDLGLEVWKPPTIQIQPSYIHDRVESGGEYEYKIHLKNVGEEDIGIDPKIGGERGHYGGRDMIPAFEDDAITIDAPSVVPAGGTATVNMHLVVPDGAKGGYEGGLNLNIDDPSINDWEGGVHLGFDVWSQPTEPFTKAFTTKIAAPITIEITSSQYQYDMCGGGSSTDDEEPSFDVTLKGPSGDDVTLSRTMAAYQGSVDLGGSNCAPPWEISSSGMYNEGHTSYIERYTADGAAGDWTLGVLPHYAERFGYTITIGDTD</sequence>
<proteinExistence type="predicted"/>
<organism evidence="1">
    <name type="scientific">Candidatus Methanogaster sp. ANME-2c ERB4</name>
    <dbReference type="NCBI Taxonomy" id="2759911"/>
    <lineage>
        <taxon>Archaea</taxon>
        <taxon>Methanobacteriati</taxon>
        <taxon>Methanobacteriota</taxon>
        <taxon>Stenosarchaea group</taxon>
        <taxon>Methanomicrobia</taxon>
        <taxon>Methanosarcinales</taxon>
        <taxon>ANME-2 cluster</taxon>
        <taxon>Candidatus Methanogasteraceae</taxon>
        <taxon>Candidatus Methanogaster</taxon>
    </lineage>
</organism>
<name>A0A7G9YCY7_9EURY</name>
<dbReference type="EMBL" id="MT631159">
    <property type="protein sequence ID" value="QNO45871.1"/>
    <property type="molecule type" value="Genomic_DNA"/>
</dbReference>
<accession>A0A7G9YCY7</accession>
<gene>
    <name evidence="1" type="ORF">GMLOODHH_00001</name>
</gene>
<evidence type="ECO:0000313" key="1">
    <source>
        <dbReference type="EMBL" id="QNO45871.1"/>
    </source>
</evidence>